<reference evidence="2 3" key="1">
    <citation type="submission" date="2015-09" db="EMBL/GenBank/DDBJ databases">
        <authorList>
            <consortium name="Pathogen Informatics"/>
        </authorList>
    </citation>
    <scope>NUCLEOTIDE SEQUENCE [LARGE SCALE GENOMIC DNA]</scope>
    <source>
        <strain evidence="2 3">2789STDY5608854</strain>
    </source>
</reference>
<dbReference type="AlphaFoldDB" id="A0A174FXU4"/>
<dbReference type="EC" id="3.6.4.12" evidence="2"/>
<gene>
    <name evidence="2" type="primary">ruvA</name>
    <name evidence="2" type="ORF">ERS852411_01703</name>
</gene>
<dbReference type="GO" id="GO:0016787">
    <property type="term" value="F:hydrolase activity"/>
    <property type="evidence" value="ECO:0007669"/>
    <property type="project" value="UniProtKB-KW"/>
</dbReference>
<dbReference type="Proteomes" id="UP000095746">
    <property type="component" value="Unassembled WGS sequence"/>
</dbReference>
<dbReference type="InterPro" id="IPR036267">
    <property type="entry name" value="RuvA_C_sf"/>
</dbReference>
<protein>
    <submittedName>
        <fullName evidence="2">Holliday junction ATP-dependent DNA helicase RuvA</fullName>
        <ecNumber evidence="2">3.6.4.12</ecNumber>
    </submittedName>
</protein>
<dbReference type="CDD" id="cd14332">
    <property type="entry name" value="UBA_RuvA_C"/>
    <property type="match status" value="1"/>
</dbReference>
<keyword evidence="2" id="KW-0067">ATP-binding</keyword>
<evidence type="ECO:0000313" key="2">
    <source>
        <dbReference type="EMBL" id="CUO53439.1"/>
    </source>
</evidence>
<dbReference type="GO" id="GO:0006310">
    <property type="term" value="P:DNA recombination"/>
    <property type="evidence" value="ECO:0007669"/>
    <property type="project" value="InterPro"/>
</dbReference>
<keyword evidence="2" id="KW-0378">Hydrolase</keyword>
<dbReference type="GO" id="GO:0009378">
    <property type="term" value="F:four-way junction helicase activity"/>
    <property type="evidence" value="ECO:0007669"/>
    <property type="project" value="InterPro"/>
</dbReference>
<dbReference type="GO" id="GO:0006281">
    <property type="term" value="P:DNA repair"/>
    <property type="evidence" value="ECO:0007669"/>
    <property type="project" value="InterPro"/>
</dbReference>
<dbReference type="GO" id="GO:0009379">
    <property type="term" value="C:Holliday junction helicase complex"/>
    <property type="evidence" value="ECO:0007669"/>
    <property type="project" value="InterPro"/>
</dbReference>
<dbReference type="EMBL" id="CYZT01000110">
    <property type="protein sequence ID" value="CUO53439.1"/>
    <property type="molecule type" value="Genomic_DNA"/>
</dbReference>
<dbReference type="Pfam" id="PF14520">
    <property type="entry name" value="HHH_5"/>
    <property type="match status" value="1"/>
</dbReference>
<evidence type="ECO:0000313" key="3">
    <source>
        <dbReference type="Proteomes" id="UP000095746"/>
    </source>
</evidence>
<organism evidence="2 3">
    <name type="scientific">Flavonifractor plautii</name>
    <name type="common">Fusobacterium plautii</name>
    <dbReference type="NCBI Taxonomy" id="292800"/>
    <lineage>
        <taxon>Bacteria</taxon>
        <taxon>Bacillati</taxon>
        <taxon>Bacillota</taxon>
        <taxon>Clostridia</taxon>
        <taxon>Eubacteriales</taxon>
        <taxon>Oscillospiraceae</taxon>
        <taxon>Flavonifractor</taxon>
    </lineage>
</organism>
<dbReference type="SUPFAM" id="SSF46929">
    <property type="entry name" value="DNA helicase RuvA subunit, C-terminal domain"/>
    <property type="match status" value="1"/>
</dbReference>
<dbReference type="InterPro" id="IPR011114">
    <property type="entry name" value="RuvA_C"/>
</dbReference>
<dbReference type="SUPFAM" id="SSF47781">
    <property type="entry name" value="RuvA domain 2-like"/>
    <property type="match status" value="1"/>
</dbReference>
<dbReference type="Pfam" id="PF07499">
    <property type="entry name" value="RuvA_C"/>
    <property type="match status" value="1"/>
</dbReference>
<keyword evidence="2" id="KW-0347">Helicase</keyword>
<accession>A0A174FXU4</accession>
<evidence type="ECO:0000259" key="1">
    <source>
        <dbReference type="Pfam" id="PF07499"/>
    </source>
</evidence>
<sequence>MSIITGDEKALTVAQGIGKKIAQRIILELKDKLAKGQIAPGGESYGGTGVTVIPENKSSEAAAALAVLGYSQSEIAAALKGIDVDGLALEEIIKQALKRMVKN</sequence>
<name>A0A174FXU4_FLAPL</name>
<feature type="domain" description="Holliday junction DNA helicase RuvA C-terminal" evidence="1">
    <location>
        <begin position="57"/>
        <end position="100"/>
    </location>
</feature>
<keyword evidence="2" id="KW-0547">Nucleotide-binding</keyword>
<dbReference type="GO" id="GO:0005524">
    <property type="term" value="F:ATP binding"/>
    <property type="evidence" value="ECO:0007669"/>
    <property type="project" value="InterPro"/>
</dbReference>
<proteinExistence type="predicted"/>
<dbReference type="Gene3D" id="1.10.150.20">
    <property type="entry name" value="5' to 3' exonuclease, C-terminal subdomain"/>
    <property type="match status" value="1"/>
</dbReference>
<dbReference type="InterPro" id="IPR010994">
    <property type="entry name" value="RuvA_2-like"/>
</dbReference>
<dbReference type="Gene3D" id="1.10.8.10">
    <property type="entry name" value="DNA helicase RuvA subunit, C-terminal domain"/>
    <property type="match status" value="1"/>
</dbReference>